<dbReference type="Pfam" id="PF12043">
    <property type="entry name" value="DUF3527"/>
    <property type="match status" value="2"/>
</dbReference>
<evidence type="ECO:0000256" key="2">
    <source>
        <dbReference type="SAM" id="SignalP"/>
    </source>
</evidence>
<feature type="region of interest" description="Disordered" evidence="1">
    <location>
        <begin position="188"/>
        <end position="220"/>
    </location>
</feature>
<keyword evidence="4" id="KW-1185">Reference proteome</keyword>
<dbReference type="PANTHER" id="PTHR31390:SF12">
    <property type="entry name" value="PUTATIVE (DUF3527)-RELATED"/>
    <property type="match status" value="1"/>
</dbReference>
<comment type="caution">
    <text evidence="3">The sequence shown here is derived from an EMBL/GenBank/DDBJ whole genome shotgun (WGS) entry which is preliminary data.</text>
</comment>
<evidence type="ECO:0000313" key="3">
    <source>
        <dbReference type="EMBL" id="KAK1408483.1"/>
    </source>
</evidence>
<evidence type="ECO:0000256" key="1">
    <source>
        <dbReference type="SAM" id="MobiDB-lite"/>
    </source>
</evidence>
<gene>
    <name evidence="3" type="ORF">QVD17_40299</name>
</gene>
<organism evidence="3 4">
    <name type="scientific">Tagetes erecta</name>
    <name type="common">African marigold</name>
    <dbReference type="NCBI Taxonomy" id="13708"/>
    <lineage>
        <taxon>Eukaryota</taxon>
        <taxon>Viridiplantae</taxon>
        <taxon>Streptophyta</taxon>
        <taxon>Embryophyta</taxon>
        <taxon>Tracheophyta</taxon>
        <taxon>Spermatophyta</taxon>
        <taxon>Magnoliopsida</taxon>
        <taxon>eudicotyledons</taxon>
        <taxon>Gunneridae</taxon>
        <taxon>Pentapetalae</taxon>
        <taxon>asterids</taxon>
        <taxon>campanulids</taxon>
        <taxon>Asterales</taxon>
        <taxon>Asteraceae</taxon>
        <taxon>Asteroideae</taxon>
        <taxon>Heliantheae alliance</taxon>
        <taxon>Tageteae</taxon>
        <taxon>Tagetes</taxon>
    </lineage>
</organism>
<name>A0AAD8NHT8_TARER</name>
<feature type="chain" id="PRO_5042148322" evidence="2">
    <location>
        <begin position="19"/>
        <end position="572"/>
    </location>
</feature>
<dbReference type="PANTHER" id="PTHR31390">
    <property type="entry name" value="EXPRESSED PROTEIN"/>
    <property type="match status" value="1"/>
</dbReference>
<dbReference type="InterPro" id="IPR021916">
    <property type="entry name" value="DUF3527"/>
</dbReference>
<dbReference type="Proteomes" id="UP001229421">
    <property type="component" value="Unassembled WGS sequence"/>
</dbReference>
<protein>
    <submittedName>
        <fullName evidence="3">Uncharacterized protein</fullName>
    </submittedName>
</protein>
<feature type="compositionally biased region" description="Polar residues" evidence="1">
    <location>
        <begin position="194"/>
        <end position="208"/>
    </location>
</feature>
<accession>A0AAD8NHT8</accession>
<evidence type="ECO:0000313" key="4">
    <source>
        <dbReference type="Proteomes" id="UP001229421"/>
    </source>
</evidence>
<keyword evidence="2" id="KW-0732">Signal</keyword>
<proteinExistence type="predicted"/>
<dbReference type="EMBL" id="JAUHHV010000011">
    <property type="protein sequence ID" value="KAK1408483.1"/>
    <property type="molecule type" value="Genomic_DNA"/>
</dbReference>
<sequence>MFYFSLLNFKICWEFLIANLVFKKPATVGANMMNENLDYSKLENPLYVDDHNEPIKDFSFLDWGRLQNWKFNDKQHISPRFNNHSTLVESRSLRVSRTKKQMQQTPNGSPFISPSKQIHHHMMELDDQMTPDVDDHHSCPLPLPLSETSFGGRSLEDNIKIFKKHDLNDVKLLSPNRRFNFSFGKMGRSHSLKETSNQESLDSLNGNWKKSNAANSSRSSPLRRFLDPLLKPKGPHLADRVVHKSKLVPNPNPSFVRVKHKSSSVQALVQLTLKDGIPFFKLVVESSSDLLAAAVKKLPSGKGDASLIYALYSVRETKKKSGGWIYPSSKEKEKGYCFEYNIVGQMKITSSFHAELNGQENGLCFVRESVLYSTETSQTACADHKTVDCTLEGELAAIIVKNPCDETCGGIGRSETTTVVLPDCVHGIPNSGSPSPLIDRWRSGGACDCGGWDIGCQFHVLSNHQNKMFKTSTTQSASNHLDLCYQVGHKNKCCFRLVSVEDGLYSLEYDASMSLLQAFSICVAVVTSQKLTHIFDVTHVLESNGLCKLIPTVNEKVKSRVLEPPASPVARV</sequence>
<dbReference type="AlphaFoldDB" id="A0AAD8NHT8"/>
<reference evidence="3" key="1">
    <citation type="journal article" date="2023" name="bioRxiv">
        <title>Improved chromosome-level genome assembly for marigold (Tagetes erecta).</title>
        <authorList>
            <person name="Jiang F."/>
            <person name="Yuan L."/>
            <person name="Wang S."/>
            <person name="Wang H."/>
            <person name="Xu D."/>
            <person name="Wang A."/>
            <person name="Fan W."/>
        </authorList>
    </citation>
    <scope>NUCLEOTIDE SEQUENCE</scope>
    <source>
        <strain evidence="3">WSJ</strain>
        <tissue evidence="3">Leaf</tissue>
    </source>
</reference>
<feature type="signal peptide" evidence="2">
    <location>
        <begin position="1"/>
        <end position="18"/>
    </location>
</feature>
<feature type="compositionally biased region" description="Low complexity" evidence="1">
    <location>
        <begin position="209"/>
        <end position="220"/>
    </location>
</feature>